<proteinExistence type="inferred from homology"/>
<accession>A0A1W1ZD32</accession>
<dbReference type="EMBL" id="FWXJ01000005">
    <property type="protein sequence ID" value="SMC46266.1"/>
    <property type="molecule type" value="Genomic_DNA"/>
</dbReference>
<organism evidence="9 10">
    <name type="scientific">Polynucleobacter kasalickyi</name>
    <dbReference type="NCBI Taxonomy" id="1938817"/>
    <lineage>
        <taxon>Bacteria</taxon>
        <taxon>Pseudomonadati</taxon>
        <taxon>Pseudomonadota</taxon>
        <taxon>Betaproteobacteria</taxon>
        <taxon>Burkholderiales</taxon>
        <taxon>Burkholderiaceae</taxon>
        <taxon>Polynucleobacter</taxon>
    </lineage>
</organism>
<evidence type="ECO:0000259" key="7">
    <source>
        <dbReference type="Pfam" id="PF02463"/>
    </source>
</evidence>
<dbReference type="GO" id="GO:0007059">
    <property type="term" value="P:chromosome segregation"/>
    <property type="evidence" value="ECO:0007669"/>
    <property type="project" value="UniProtKB-UniRule"/>
</dbReference>
<comment type="subcellular location">
    <subcellularLocation>
        <location evidence="6">Cytoplasm</location>
    </subcellularLocation>
</comment>
<dbReference type="GO" id="GO:0006260">
    <property type="term" value="P:DNA replication"/>
    <property type="evidence" value="ECO:0007669"/>
    <property type="project" value="UniProtKB-UniRule"/>
</dbReference>
<keyword evidence="2 6" id="KW-0547">Nucleotide-binding</keyword>
<dbReference type="GO" id="GO:0005737">
    <property type="term" value="C:cytoplasm"/>
    <property type="evidence" value="ECO:0007669"/>
    <property type="project" value="UniProtKB-SubCell"/>
</dbReference>
<evidence type="ECO:0000256" key="2">
    <source>
        <dbReference type="ARBA" id="ARBA00022741"/>
    </source>
</evidence>
<dbReference type="SUPFAM" id="SSF75553">
    <property type="entry name" value="Smc hinge domain"/>
    <property type="match status" value="1"/>
</dbReference>
<dbReference type="GO" id="GO:0005524">
    <property type="term" value="F:ATP binding"/>
    <property type="evidence" value="ECO:0007669"/>
    <property type="project" value="UniProtKB-UniRule"/>
</dbReference>
<comment type="similarity">
    <text evidence="6">Belongs to the SMC family.</text>
</comment>
<evidence type="ECO:0000313" key="9">
    <source>
        <dbReference type="EMBL" id="SMC46266.1"/>
    </source>
</evidence>
<dbReference type="GO" id="GO:0030261">
    <property type="term" value="P:chromosome condensation"/>
    <property type="evidence" value="ECO:0007669"/>
    <property type="project" value="InterPro"/>
</dbReference>
<keyword evidence="5 6" id="KW-0238">DNA-binding</keyword>
<dbReference type="GO" id="GO:0003677">
    <property type="term" value="F:DNA binding"/>
    <property type="evidence" value="ECO:0007669"/>
    <property type="project" value="UniProtKB-UniRule"/>
</dbReference>
<feature type="coiled-coil region" evidence="6">
    <location>
        <begin position="286"/>
        <end position="355"/>
    </location>
</feature>
<sequence>MRLKSIKLAGFKSFVDPTNFDLPGQLIGVVGPNGCGKSNIIDAVRWVLGESRASELRGESMQDVIFNGSGLRKPSGRASVELVFDNSDGKAQGQWAAFGEISVKRILTRDGTSNYLINQQNVRRKDIQDMFLGTGLGPRAYAIIGQGMISRIIEAKPEELRIFLEEAAGVSKYKERRKETESRIEGTQENLTRVRDVLRELESQLAKLESQAEVAEKYQDYQKNMTEKQQLLWLLRKNEGEQEQLSQATIIREQQLAFEEFTAKLRSVESDLESKRTNQFDLQNQVNDAQGKLYEVNAQISQLESEIRFNENSKQRLTEQLADLANQFTRWETQLELAQEQISQVVEEIEESIETEASFQELLAQHASEMSLVEEQWTDSKNKVETTRQAITNQEKEIARLSAGAQGISTQSQQTQQRIARLKIELEQLIKPDEQALAMAMDRNESAINKRDEAQLKQQQSEASIPEAEQASIKSQEVLLQANTALSQTQARLNALKNLQAQIQSQGKLKPWLDKNNLANLPRLWQKIQVETGWEPAIEAILHERLGAIESSQLESVLTYVDQKPPGRVAWFEHNAQNDFAKPIQNTSFTPFATRVKVKDLGLAHVMNEWLSNIYVMDSVNEALSKRKELPVGGIFVTKSGHIISRVGVQVYAEDNEQAGLIARAKEIEDLEKQLKSDMMILEEAQSENVSARANYQAAYAQAQEDRLYAQQAVKDAHRFEVEAMQLRQAEIDYFSKAEQLNIALQEAEMVLEEYAGSLLENAAISEELTAQVEELSATYHLLQNENQELLARREKGMQRRQEILTSVQEASFSLRSLKQRQVDLTRDIQTANEQIETIQQKSVQSRLELDQVSGDENIDQLQELLEQRSKCEENLTQARTIFDGLMFDIKSLDENRLFTERSINPIRERITAAQLKEQAARLTVEQFAALLEEAQANIEEIQQLISPEIKVNQLQSQVNEIQRNIQSLGPVNMAALDELKSSRERKGFLDAQSADLNEAIQTLTDAIMKIDGETRELLQGTFDEVNKHFSQLFPALFGGGNARLVMTGDEILDAGVQVMAQPPGKKNSTIHLLSGGEKALTAIALIFSMFQLNPAPFCLLDEVDAPLDDANTARYADIVAKMSKNTQFLFISHNKITMEIANQLIGVTMQEQGVSRVVAVDLQSASNLIQSA</sequence>
<dbReference type="Proteomes" id="UP000192708">
    <property type="component" value="Unassembled WGS sequence"/>
</dbReference>
<dbReference type="AlphaFoldDB" id="A0A1W1ZD32"/>
<dbReference type="SUPFAM" id="SSF52540">
    <property type="entry name" value="P-loop containing nucleoside triphosphate hydrolases"/>
    <property type="match status" value="1"/>
</dbReference>
<feature type="coiled-coil region" evidence="6">
    <location>
        <begin position="738"/>
        <end position="882"/>
    </location>
</feature>
<evidence type="ECO:0000256" key="5">
    <source>
        <dbReference type="ARBA" id="ARBA00023125"/>
    </source>
</evidence>
<feature type="domain" description="RecF/RecN/SMC N-terminal" evidence="7">
    <location>
        <begin position="3"/>
        <end position="1156"/>
    </location>
</feature>
<evidence type="ECO:0000256" key="6">
    <source>
        <dbReference type="HAMAP-Rule" id="MF_01894"/>
    </source>
</evidence>
<keyword evidence="10" id="KW-1185">Reference proteome</keyword>
<evidence type="ECO:0000256" key="3">
    <source>
        <dbReference type="ARBA" id="ARBA00022840"/>
    </source>
</evidence>
<keyword evidence="4 6" id="KW-0175">Coiled coil</keyword>
<comment type="function">
    <text evidence="6">Required for chromosome condensation and partitioning.</text>
</comment>
<evidence type="ECO:0000256" key="4">
    <source>
        <dbReference type="ARBA" id="ARBA00023054"/>
    </source>
</evidence>
<dbReference type="Pfam" id="PF06470">
    <property type="entry name" value="SMC_hinge"/>
    <property type="match status" value="1"/>
</dbReference>
<dbReference type="CDD" id="cd03278">
    <property type="entry name" value="ABC_SMC_barmotin"/>
    <property type="match status" value="2"/>
</dbReference>
<dbReference type="RefSeq" id="WP_084283200.1">
    <property type="nucleotide sequence ID" value="NZ_FWXJ01000005.1"/>
</dbReference>
<feature type="domain" description="SMC hinge" evidence="8">
    <location>
        <begin position="521"/>
        <end position="625"/>
    </location>
</feature>
<keyword evidence="3 6" id="KW-0067">ATP-binding</keyword>
<dbReference type="GO" id="GO:0005694">
    <property type="term" value="C:chromosome"/>
    <property type="evidence" value="ECO:0007669"/>
    <property type="project" value="InterPro"/>
</dbReference>
<dbReference type="InterPro" id="IPR027417">
    <property type="entry name" value="P-loop_NTPase"/>
</dbReference>
<gene>
    <name evidence="6" type="primary">smc</name>
    <name evidence="9" type="ORF">SAMN06296008_10537</name>
</gene>
<dbReference type="Gene3D" id="1.10.287.1490">
    <property type="match status" value="1"/>
</dbReference>
<name>A0A1W1ZD32_9BURK</name>
<keyword evidence="1 6" id="KW-0963">Cytoplasm</keyword>
<dbReference type="InterPro" id="IPR011890">
    <property type="entry name" value="SMC_prok"/>
</dbReference>
<evidence type="ECO:0000313" key="10">
    <source>
        <dbReference type="Proteomes" id="UP000192708"/>
    </source>
</evidence>
<dbReference type="PIRSF" id="PIRSF005719">
    <property type="entry name" value="SMC"/>
    <property type="match status" value="1"/>
</dbReference>
<comment type="subunit">
    <text evidence="6">Homodimer.</text>
</comment>
<evidence type="ECO:0000259" key="8">
    <source>
        <dbReference type="Pfam" id="PF06470"/>
    </source>
</evidence>
<dbReference type="PANTHER" id="PTHR43977">
    <property type="entry name" value="STRUCTURAL MAINTENANCE OF CHROMOSOMES PROTEIN 3"/>
    <property type="match status" value="1"/>
</dbReference>
<dbReference type="Gene3D" id="3.40.50.300">
    <property type="entry name" value="P-loop containing nucleotide triphosphate hydrolases"/>
    <property type="match status" value="2"/>
</dbReference>
<dbReference type="Gene3D" id="1.20.1060.20">
    <property type="match status" value="1"/>
</dbReference>
<reference evidence="9 10" key="1">
    <citation type="submission" date="2017-04" db="EMBL/GenBank/DDBJ databases">
        <authorList>
            <person name="Afonso C.L."/>
            <person name="Miller P.J."/>
            <person name="Scott M.A."/>
            <person name="Spackman E."/>
            <person name="Goraichik I."/>
            <person name="Dimitrov K.M."/>
            <person name="Suarez D.L."/>
            <person name="Swayne D.E."/>
        </authorList>
    </citation>
    <scope>NUCLEOTIDE SEQUENCE [LARGE SCALE GENOMIC DNA]</scope>
    <source>
        <strain evidence="9 10">VK13</strain>
    </source>
</reference>
<dbReference type="Pfam" id="PF02463">
    <property type="entry name" value="SMC_N"/>
    <property type="match status" value="1"/>
</dbReference>
<dbReference type="InterPro" id="IPR010935">
    <property type="entry name" value="SMC_hinge"/>
</dbReference>
<dbReference type="InterPro" id="IPR036277">
    <property type="entry name" value="SMC_hinge_sf"/>
</dbReference>
<feature type="coiled-coil region" evidence="6">
    <location>
        <begin position="665"/>
        <end position="702"/>
    </location>
</feature>
<dbReference type="GO" id="GO:0016887">
    <property type="term" value="F:ATP hydrolysis activity"/>
    <property type="evidence" value="ECO:0007669"/>
    <property type="project" value="InterPro"/>
</dbReference>
<protein>
    <recommendedName>
        <fullName evidence="6">Chromosome partition protein Smc</fullName>
    </recommendedName>
</protein>
<comment type="domain">
    <text evidence="6">Contains large globular domains required for ATP hydrolysis at each terminus and a third globular domain forming a flexible hinge near the middle of the molecule. These domains are separated by coiled-coil structures.</text>
</comment>
<dbReference type="NCBIfam" id="TIGR02168">
    <property type="entry name" value="SMC_prok_B"/>
    <property type="match status" value="1"/>
</dbReference>
<feature type="coiled-coil region" evidence="6">
    <location>
        <begin position="170"/>
        <end position="218"/>
    </location>
</feature>
<feature type="coiled-coil region" evidence="6">
    <location>
        <begin position="437"/>
        <end position="506"/>
    </location>
</feature>
<dbReference type="OrthoDB" id="9808768at2"/>
<dbReference type="GO" id="GO:0007062">
    <property type="term" value="P:sister chromatid cohesion"/>
    <property type="evidence" value="ECO:0007669"/>
    <property type="project" value="InterPro"/>
</dbReference>
<dbReference type="InterPro" id="IPR024704">
    <property type="entry name" value="SMC"/>
</dbReference>
<feature type="binding site" evidence="6">
    <location>
        <begin position="32"/>
        <end position="39"/>
    </location>
    <ligand>
        <name>ATP</name>
        <dbReference type="ChEBI" id="CHEBI:30616"/>
    </ligand>
</feature>
<dbReference type="Gene3D" id="3.30.70.1620">
    <property type="match status" value="1"/>
</dbReference>
<dbReference type="HAMAP" id="MF_01894">
    <property type="entry name" value="Smc_prok"/>
    <property type="match status" value="1"/>
</dbReference>
<dbReference type="InterPro" id="IPR003395">
    <property type="entry name" value="RecF/RecN/SMC_N"/>
</dbReference>
<evidence type="ECO:0000256" key="1">
    <source>
        <dbReference type="ARBA" id="ARBA00022490"/>
    </source>
</evidence>
<dbReference type="STRING" id="1938817.SAMN06296008_10537"/>